<evidence type="ECO:0000256" key="3">
    <source>
        <dbReference type="ARBA" id="ARBA00022777"/>
    </source>
</evidence>
<organism evidence="5 6">
    <name type="scientific">Galbitalea soli</name>
    <dbReference type="NCBI Taxonomy" id="1268042"/>
    <lineage>
        <taxon>Bacteria</taxon>
        <taxon>Bacillati</taxon>
        <taxon>Actinomycetota</taxon>
        <taxon>Actinomycetes</taxon>
        <taxon>Micrococcales</taxon>
        <taxon>Microbacteriaceae</taxon>
        <taxon>Galbitalea</taxon>
    </lineage>
</organism>
<comment type="caution">
    <text evidence="5">The sequence shown here is derived from an EMBL/GenBank/DDBJ whole genome shotgun (WGS) entry which is preliminary data.</text>
</comment>
<dbReference type="PANTHER" id="PTHR21599:SF0">
    <property type="entry name" value="GLYCERATE KINASE"/>
    <property type="match status" value="1"/>
</dbReference>
<protein>
    <submittedName>
        <fullName evidence="5">Glycerate kinase</fullName>
    </submittedName>
</protein>
<dbReference type="InterPro" id="IPR018193">
    <property type="entry name" value="Glyc_kinase_flavodox-like_fold"/>
</dbReference>
<evidence type="ECO:0000256" key="2">
    <source>
        <dbReference type="ARBA" id="ARBA00022679"/>
    </source>
</evidence>
<keyword evidence="2 4" id="KW-0808">Transferase</keyword>
<dbReference type="PANTHER" id="PTHR21599">
    <property type="entry name" value="GLYCERATE KINASE"/>
    <property type="match status" value="1"/>
</dbReference>
<comment type="similarity">
    <text evidence="1 4">Belongs to the glycerate kinase type-1 family.</text>
</comment>
<dbReference type="Pfam" id="PF02595">
    <property type="entry name" value="Gly_kinase"/>
    <property type="match status" value="1"/>
</dbReference>
<dbReference type="PIRSF" id="PIRSF006078">
    <property type="entry name" value="GlxK"/>
    <property type="match status" value="1"/>
</dbReference>
<dbReference type="NCBIfam" id="TIGR00045">
    <property type="entry name" value="glycerate kinase"/>
    <property type="match status" value="1"/>
</dbReference>
<dbReference type="InterPro" id="IPR004381">
    <property type="entry name" value="Glycerate_kinase"/>
</dbReference>
<dbReference type="GO" id="GO:0008887">
    <property type="term" value="F:glycerate kinase activity"/>
    <property type="evidence" value="ECO:0007669"/>
    <property type="project" value="UniProtKB-UniRule"/>
</dbReference>
<evidence type="ECO:0000313" key="5">
    <source>
        <dbReference type="EMBL" id="NEM92403.1"/>
    </source>
</evidence>
<evidence type="ECO:0000256" key="1">
    <source>
        <dbReference type="ARBA" id="ARBA00006284"/>
    </source>
</evidence>
<proteinExistence type="inferred from homology"/>
<keyword evidence="3 4" id="KW-0418">Kinase</keyword>
<dbReference type="RefSeq" id="WP_163474473.1">
    <property type="nucleotide sequence ID" value="NZ_JAAGWZ010000005.1"/>
</dbReference>
<dbReference type="InterPro" id="IPR018197">
    <property type="entry name" value="Glycerate_kinase_RE-like"/>
</dbReference>
<evidence type="ECO:0000256" key="4">
    <source>
        <dbReference type="PIRNR" id="PIRNR006078"/>
    </source>
</evidence>
<dbReference type="Gene3D" id="3.90.1510.10">
    <property type="entry name" value="Glycerate kinase, domain 2"/>
    <property type="match status" value="1"/>
</dbReference>
<dbReference type="AlphaFoldDB" id="A0A7C9TUL3"/>
<keyword evidence="6" id="KW-1185">Reference proteome</keyword>
<evidence type="ECO:0000313" key="6">
    <source>
        <dbReference type="Proteomes" id="UP000479756"/>
    </source>
</evidence>
<dbReference type="InterPro" id="IPR036129">
    <property type="entry name" value="Glycerate_kinase_sf"/>
</dbReference>
<reference evidence="5 6" key="1">
    <citation type="journal article" date="2014" name="Int. J. Syst. Evol. Microbiol.">
        <title>Description of Galbitalea soli gen. nov., sp. nov., and Frondihabitans sucicola sp. nov.</title>
        <authorList>
            <person name="Kim S.J."/>
            <person name="Lim J.M."/>
            <person name="Ahn J.H."/>
            <person name="Weon H.Y."/>
            <person name="Hamada M."/>
            <person name="Suzuki K."/>
            <person name="Ahn T.Y."/>
            <person name="Kwon S.W."/>
        </authorList>
    </citation>
    <scope>NUCLEOTIDE SEQUENCE [LARGE SCALE GENOMIC DNA]</scope>
    <source>
        <strain evidence="5 6">NBRC 108727</strain>
    </source>
</reference>
<name>A0A7C9TUL3_9MICO</name>
<sequence>MPHTVVIAPDSFKGSLAAGEVAEALADGWRSVRSSDRLVLLPQADGGEGTLDAVEASSPGAERVAVGLVTGPDGRPTQGEWLRLADGTAVVELAQMSGLPLMQRLDAAGATTVGLGQVLRAAVAAGAPRVVVALGGSASTDGGAGALVALGARLLDARHAELDRGGASLARLASIDLTALVAAPAGGVVLLTDVTSPLLGPDGAAAVFGPQKGASPDDVDRLDAALGRFATVLGGHPEAPGAGAAGGTAFGLASAWGAGMRAGADYVAELTGLPAALHDASIVITGEGRFDSQSFAGKVVGRVLARAAERAVPVAVVAGQDSVRDWPSALPIAARLDLVTLAGSTEAAMADARRWLHAAGARLAREHTPD</sequence>
<dbReference type="GO" id="GO:0031388">
    <property type="term" value="P:organic acid phosphorylation"/>
    <property type="evidence" value="ECO:0007669"/>
    <property type="project" value="UniProtKB-UniRule"/>
</dbReference>
<accession>A0A7C9TUL3</accession>
<dbReference type="Proteomes" id="UP000479756">
    <property type="component" value="Unassembled WGS sequence"/>
</dbReference>
<gene>
    <name evidence="5" type="ORF">G3T37_13695</name>
</gene>
<dbReference type="EMBL" id="JAAGWZ010000005">
    <property type="protein sequence ID" value="NEM92403.1"/>
    <property type="molecule type" value="Genomic_DNA"/>
</dbReference>
<dbReference type="SUPFAM" id="SSF110738">
    <property type="entry name" value="Glycerate kinase I"/>
    <property type="match status" value="1"/>
</dbReference>
<dbReference type="Gene3D" id="3.40.50.10350">
    <property type="entry name" value="Glycerate kinase, domain 1"/>
    <property type="match status" value="1"/>
</dbReference>